<sequence length="70" mass="7895">MRFQGLKGVINLQGAIFVLAFINREGSGKFSKRDRKGRCISFRSSGERSTGSNKIAEIRKCKETQKTRSK</sequence>
<dbReference type="InParanoid" id="Q8TQ78"/>
<name>Q8TQ78_METAC</name>
<evidence type="ECO:0000313" key="2">
    <source>
        <dbReference type="EMBL" id="AAM05081.1"/>
    </source>
</evidence>
<feature type="compositionally biased region" description="Basic and acidic residues" evidence="1">
    <location>
        <begin position="56"/>
        <end position="70"/>
    </location>
</feature>
<reference evidence="2 3" key="1">
    <citation type="journal article" date="2002" name="Genome Res.">
        <title>The genome of Methanosarcina acetivorans reveals extensive metabolic and physiological diversity.</title>
        <authorList>
            <person name="Galagan J.E."/>
            <person name="Nusbaum C."/>
            <person name="Roy A."/>
            <person name="Endrizzi M.G."/>
            <person name="Macdonald P."/>
            <person name="FitzHugh W."/>
            <person name="Calvo S."/>
            <person name="Engels R."/>
            <person name="Smirnov S."/>
            <person name="Atnoor D."/>
            <person name="Brown A."/>
            <person name="Allen N."/>
            <person name="Naylor J."/>
            <person name="Stange-Thomann N."/>
            <person name="DeArellano K."/>
            <person name="Johnson R."/>
            <person name="Linton L."/>
            <person name="McEwan P."/>
            <person name="McKernan K."/>
            <person name="Talamas J."/>
            <person name="Tirrell A."/>
            <person name="Ye W."/>
            <person name="Zimmer A."/>
            <person name="Barber R.D."/>
            <person name="Cann I."/>
            <person name="Graham D.E."/>
            <person name="Grahame D.A."/>
            <person name="Guss A."/>
            <person name="Hedderich R."/>
            <person name="Ingram-Smith C."/>
            <person name="Kuettner C.H."/>
            <person name="Krzycki J.A."/>
            <person name="Leigh J.A."/>
            <person name="Li W."/>
            <person name="Liu J."/>
            <person name="Mukhopadhyay B."/>
            <person name="Reeve J.N."/>
            <person name="Smith K."/>
            <person name="Springer T.A."/>
            <person name="Umayam L.A."/>
            <person name="White O."/>
            <person name="White R.H."/>
            <person name="de Macario E.C."/>
            <person name="Ferry J.G."/>
            <person name="Jarrell K.F."/>
            <person name="Jing H."/>
            <person name="Macario A.J.L."/>
            <person name="Paulsen I."/>
            <person name="Pritchett M."/>
            <person name="Sowers K.R."/>
            <person name="Swanson R.V."/>
            <person name="Zinder S.H."/>
            <person name="Lander E."/>
            <person name="Metcalf W.W."/>
            <person name="Birren B."/>
        </authorList>
    </citation>
    <scope>NUCLEOTIDE SEQUENCE [LARGE SCALE GENOMIC DNA]</scope>
    <source>
        <strain evidence="3">ATCC 35395 / DSM 2834 / JCM 12185 / C2A</strain>
    </source>
</reference>
<dbReference type="HOGENOM" id="CLU_2748122_0_0_2"/>
<dbReference type="AlphaFoldDB" id="Q8TQ78"/>
<feature type="region of interest" description="Disordered" evidence="1">
    <location>
        <begin position="41"/>
        <end position="70"/>
    </location>
</feature>
<protein>
    <submittedName>
        <fullName evidence="2">Uncharacterized protein</fullName>
    </submittedName>
</protein>
<dbReference type="Proteomes" id="UP000002487">
    <property type="component" value="Chromosome"/>
</dbReference>
<feature type="compositionally biased region" description="Polar residues" evidence="1">
    <location>
        <begin position="42"/>
        <end position="53"/>
    </location>
</feature>
<evidence type="ECO:0000313" key="3">
    <source>
        <dbReference type="Proteomes" id="UP000002487"/>
    </source>
</evidence>
<evidence type="ECO:0000256" key="1">
    <source>
        <dbReference type="SAM" id="MobiDB-lite"/>
    </source>
</evidence>
<proteinExistence type="predicted"/>
<dbReference type="EnsemblBacteria" id="AAM05081">
    <property type="protein sequence ID" value="AAM05081"/>
    <property type="gene ID" value="MA_1673"/>
</dbReference>
<gene>
    <name evidence="2" type="ordered locus">MA_1673</name>
</gene>
<keyword evidence="3" id="KW-1185">Reference proteome</keyword>
<dbReference type="EMBL" id="AE010299">
    <property type="protein sequence ID" value="AAM05081.1"/>
    <property type="molecule type" value="Genomic_DNA"/>
</dbReference>
<dbReference type="KEGG" id="mac:MA_1673"/>
<organism evidence="2 3">
    <name type="scientific">Methanosarcina acetivorans (strain ATCC 35395 / DSM 2834 / JCM 12185 / C2A)</name>
    <dbReference type="NCBI Taxonomy" id="188937"/>
    <lineage>
        <taxon>Archaea</taxon>
        <taxon>Methanobacteriati</taxon>
        <taxon>Methanobacteriota</taxon>
        <taxon>Stenosarchaea group</taxon>
        <taxon>Methanomicrobia</taxon>
        <taxon>Methanosarcinales</taxon>
        <taxon>Methanosarcinaceae</taxon>
        <taxon>Methanosarcina</taxon>
    </lineage>
</organism>
<accession>Q8TQ78</accession>